<organism evidence="2 3">
    <name type="scientific">Kwoniella shandongensis</name>
    <dbReference type="NCBI Taxonomy" id="1734106"/>
    <lineage>
        <taxon>Eukaryota</taxon>
        <taxon>Fungi</taxon>
        <taxon>Dikarya</taxon>
        <taxon>Basidiomycota</taxon>
        <taxon>Agaricomycotina</taxon>
        <taxon>Tremellomycetes</taxon>
        <taxon>Tremellales</taxon>
        <taxon>Cryptococcaceae</taxon>
        <taxon>Kwoniella</taxon>
    </lineage>
</organism>
<dbReference type="GO" id="GO:0001097">
    <property type="term" value="F:TFIIH-class transcription factor complex binding"/>
    <property type="evidence" value="ECO:0007669"/>
    <property type="project" value="TreeGrafter"/>
</dbReference>
<keyword evidence="3" id="KW-1185">Reference proteome</keyword>
<dbReference type="PANTHER" id="PTHR12716:SF8">
    <property type="entry name" value="TRANSCRIPTION INITIATION FACTOR IIE SUBUNIT BETA"/>
    <property type="match status" value="1"/>
</dbReference>
<dbReference type="PANTHER" id="PTHR12716">
    <property type="entry name" value="TRANSCRIPTION INITIATION FACTOR IIE, BETA SUBUNIT"/>
    <property type="match status" value="1"/>
</dbReference>
<dbReference type="EMBL" id="CP144057">
    <property type="protein sequence ID" value="WWD19919.1"/>
    <property type="molecule type" value="Genomic_DNA"/>
</dbReference>
<proteinExistence type="predicted"/>
<dbReference type="AlphaFoldDB" id="A0A5M6BWY0"/>
<evidence type="ECO:0000313" key="3">
    <source>
        <dbReference type="Proteomes" id="UP000322225"/>
    </source>
</evidence>
<dbReference type="GO" id="GO:0006367">
    <property type="term" value="P:transcription initiation at RNA polymerase II promoter"/>
    <property type="evidence" value="ECO:0007669"/>
    <property type="project" value="InterPro"/>
</dbReference>
<name>A0A5M6BWY0_9TREE</name>
<dbReference type="InterPro" id="IPR016656">
    <property type="entry name" value="TFIIE-bsu"/>
</dbReference>
<reference evidence="2" key="1">
    <citation type="submission" date="2017-08" db="EMBL/GenBank/DDBJ databases">
        <authorList>
            <person name="Cuomo C."/>
            <person name="Billmyre B."/>
            <person name="Heitman J."/>
        </authorList>
    </citation>
    <scope>NUCLEOTIDE SEQUENCE</scope>
    <source>
        <strain evidence="2">CBS 12478</strain>
    </source>
</reference>
<feature type="compositionally biased region" description="Gly residues" evidence="1">
    <location>
        <begin position="18"/>
        <end position="30"/>
    </location>
</feature>
<dbReference type="KEGG" id="ksn:43589508"/>
<protein>
    <submittedName>
        <fullName evidence="2">Uncharacterized protein</fullName>
    </submittedName>
</protein>
<accession>A0A5M6BWY0</accession>
<gene>
    <name evidence="2" type="ORF">CI109_104391</name>
</gene>
<dbReference type="Proteomes" id="UP000322225">
    <property type="component" value="Chromosome 7"/>
</dbReference>
<dbReference type="GeneID" id="43589508"/>
<evidence type="ECO:0000256" key="1">
    <source>
        <dbReference type="SAM" id="MobiDB-lite"/>
    </source>
</evidence>
<reference evidence="2" key="2">
    <citation type="submission" date="2024-01" db="EMBL/GenBank/DDBJ databases">
        <title>Comparative genomics of Cryptococcus and Kwoniella reveals pathogenesis evolution and contrasting modes of karyotype evolution via chromosome fusion or intercentromeric recombination.</title>
        <authorList>
            <person name="Coelho M.A."/>
            <person name="David-Palma M."/>
            <person name="Shea T."/>
            <person name="Bowers K."/>
            <person name="McGinley-Smith S."/>
            <person name="Mohammad A.W."/>
            <person name="Gnirke A."/>
            <person name="Yurkov A.M."/>
            <person name="Nowrousian M."/>
            <person name="Sun S."/>
            <person name="Cuomo C.A."/>
            <person name="Heitman J."/>
        </authorList>
    </citation>
    <scope>NUCLEOTIDE SEQUENCE</scope>
    <source>
        <strain evidence="2">CBS 12478</strain>
    </source>
</reference>
<dbReference type="OrthoDB" id="3907302at2759"/>
<sequence length="312" mass="34331">MQPVKRKTPSWASPSPGPGTGSGTATGGIGSSVASVKQEDGEKDAKRAKMNKAGPSKPIYTASHGMYDDVRTATLDLFHLLKKQATMSYQEAFYRVQDTSPGLDATAALQKLKEMDKVEFREVNEVFMYIPDPTLNSITEIRNHIRVHSTLTSGIPIKSLRDMLPTGIAQLGELEEKGDILIMRALSGPFKDIPLPRLGRKNVNGLKIMEGGNARWKTVFWDHAREAGKAGKKVDEEFIFSWADVPMAENDDVMKLLAEEELTASSAVPVAPKVVPTNQGKKKKKAHRALKITNTHMKELGIDFTKDYEAPT</sequence>
<feature type="compositionally biased region" description="Basic and acidic residues" evidence="1">
    <location>
        <begin position="37"/>
        <end position="47"/>
    </location>
</feature>
<dbReference type="RefSeq" id="XP_031860325.1">
    <property type="nucleotide sequence ID" value="XM_032005364.1"/>
</dbReference>
<feature type="region of interest" description="Disordered" evidence="1">
    <location>
        <begin position="1"/>
        <end position="57"/>
    </location>
</feature>
<evidence type="ECO:0000313" key="2">
    <source>
        <dbReference type="EMBL" id="WWD19919.1"/>
    </source>
</evidence>
<dbReference type="GO" id="GO:0005673">
    <property type="term" value="C:transcription factor TFIIE complex"/>
    <property type="evidence" value="ECO:0007669"/>
    <property type="project" value="InterPro"/>
</dbReference>